<dbReference type="Pfam" id="PF02367">
    <property type="entry name" value="TsaE"/>
    <property type="match status" value="1"/>
</dbReference>
<comment type="subcellular location">
    <subcellularLocation>
        <location evidence="1">Cytoplasm</location>
    </subcellularLocation>
</comment>
<dbReference type="PANTHER" id="PTHR33540">
    <property type="entry name" value="TRNA THREONYLCARBAMOYLADENOSINE BIOSYNTHESIS PROTEIN TSAE"/>
    <property type="match status" value="1"/>
</dbReference>
<sequence>MAGRMLRLPLPDEDASRRFGEDLAAILMPGDVIALEGDLGMGKTTLARAILRALAGDPALEVPSPTFTLVQAYAGRVPAQHFDLYRLSSPDELEELGLGEAIREGVVLIEWPERAGDALPADRATIALSEEGAGRAAEIFALPAFLDRLERTLAIRNFLAQSGLGDATRRFLTGDASARAYETVELPGGPAVILMNTPRRPDGPPIRDGKPYSQIAHLAESVVPFVAIAETLRGEGFCAPQIHAADLERGLLLVEDLGREGVLDAESRPIPERYLASAELLAAMHRRTWPSHIEVAPGFSHDVPAYDRSALAIETELLTDWYLPHVSGRDSTPADREAYAAAWTAAFDVLDRTEKSLVLRDFHSPNIIWRAHAEGHDRVGLIDFQDALIGPSAYDVASLAMDARVMVEPTLEREIVEAYCRAREAAGAFDRAGFDAAYAIMAAQRNSKILGIFVRLNMRDGKPGYMKHLPRIRGYMERALVHPALAPVRALYQRLGVI</sequence>
<reference evidence="12 13" key="2">
    <citation type="submission" date="2019-09" db="EMBL/GenBank/DDBJ databases">
        <title>Mesorhizobium sp. MaA-C15 isolated from Microcystis aeruginosa.</title>
        <authorList>
            <person name="Jeong S.E."/>
            <person name="Jin H.M."/>
            <person name="Jeon C.O."/>
        </authorList>
    </citation>
    <scope>NUCLEOTIDE SEQUENCE [LARGE SCALE GENOMIC DNA]</scope>
    <source>
        <strain evidence="12 13">MaA-C15</strain>
    </source>
</reference>
<evidence type="ECO:0000256" key="6">
    <source>
        <dbReference type="ARBA" id="ARBA00022723"/>
    </source>
</evidence>
<dbReference type="InterPro" id="IPR003442">
    <property type="entry name" value="T6A_TsaE"/>
</dbReference>
<keyword evidence="5" id="KW-0819">tRNA processing</keyword>
<dbReference type="SUPFAM" id="SSF52540">
    <property type="entry name" value="P-loop containing nucleoside triphosphate hydrolases"/>
    <property type="match status" value="1"/>
</dbReference>
<dbReference type="GO" id="GO:0005737">
    <property type="term" value="C:cytoplasm"/>
    <property type="evidence" value="ECO:0007669"/>
    <property type="project" value="UniProtKB-SubCell"/>
</dbReference>
<evidence type="ECO:0000256" key="8">
    <source>
        <dbReference type="ARBA" id="ARBA00022840"/>
    </source>
</evidence>
<accession>A0A5D4GT17</accession>
<dbReference type="Pfam" id="PF01636">
    <property type="entry name" value="APH"/>
    <property type="match status" value="1"/>
</dbReference>
<evidence type="ECO:0000256" key="1">
    <source>
        <dbReference type="ARBA" id="ARBA00004496"/>
    </source>
</evidence>
<keyword evidence="13" id="KW-1185">Reference proteome</keyword>
<dbReference type="InterPro" id="IPR027417">
    <property type="entry name" value="P-loop_NTPase"/>
</dbReference>
<dbReference type="Gene3D" id="3.90.1200.10">
    <property type="match status" value="1"/>
</dbReference>
<comment type="similarity">
    <text evidence="2">Belongs to the TsaE family.</text>
</comment>
<evidence type="ECO:0000256" key="7">
    <source>
        <dbReference type="ARBA" id="ARBA00022741"/>
    </source>
</evidence>
<dbReference type="InterPro" id="IPR012180">
    <property type="entry name" value="Bifunc_ATPase/PTrfase"/>
</dbReference>
<comment type="caution">
    <text evidence="12">The sequence shown here is derived from an EMBL/GenBank/DDBJ whole genome shotgun (WGS) entry which is preliminary data.</text>
</comment>
<dbReference type="RefSeq" id="WP_148915449.1">
    <property type="nucleotide sequence ID" value="NZ_VSZS01000064.1"/>
</dbReference>
<keyword evidence="6" id="KW-0479">Metal-binding</keyword>
<dbReference type="InterPro" id="IPR011009">
    <property type="entry name" value="Kinase-like_dom_sf"/>
</dbReference>
<reference evidence="12 13" key="1">
    <citation type="submission" date="2019-08" db="EMBL/GenBank/DDBJ databases">
        <authorList>
            <person name="Seo Y.L."/>
        </authorList>
    </citation>
    <scope>NUCLEOTIDE SEQUENCE [LARGE SCALE GENOMIC DNA]</scope>
    <source>
        <strain evidence="12 13">MaA-C15</strain>
    </source>
</reference>
<evidence type="ECO:0000256" key="5">
    <source>
        <dbReference type="ARBA" id="ARBA00022694"/>
    </source>
</evidence>
<evidence type="ECO:0000313" key="13">
    <source>
        <dbReference type="Proteomes" id="UP000323258"/>
    </source>
</evidence>
<dbReference type="EMBL" id="VSZS01000064">
    <property type="protein sequence ID" value="TYR31477.1"/>
    <property type="molecule type" value="Genomic_DNA"/>
</dbReference>
<dbReference type="SUPFAM" id="SSF56112">
    <property type="entry name" value="Protein kinase-like (PK-like)"/>
    <property type="match status" value="1"/>
</dbReference>
<keyword evidence="12" id="KW-0808">Transferase</keyword>
<keyword evidence="7" id="KW-0547">Nucleotide-binding</keyword>
<dbReference type="OrthoDB" id="9809275at2"/>
<evidence type="ECO:0000256" key="2">
    <source>
        <dbReference type="ARBA" id="ARBA00007599"/>
    </source>
</evidence>
<dbReference type="Proteomes" id="UP000323258">
    <property type="component" value="Unassembled WGS sequence"/>
</dbReference>
<dbReference type="GO" id="GO:0005524">
    <property type="term" value="F:ATP binding"/>
    <property type="evidence" value="ECO:0007669"/>
    <property type="project" value="UniProtKB-KW"/>
</dbReference>
<dbReference type="NCBIfam" id="TIGR00150">
    <property type="entry name" value="T6A_YjeE"/>
    <property type="match status" value="1"/>
</dbReference>
<name>A0A5D4GT17_9HYPH</name>
<evidence type="ECO:0000256" key="10">
    <source>
        <dbReference type="ARBA" id="ARBA00032441"/>
    </source>
</evidence>
<evidence type="ECO:0000313" key="12">
    <source>
        <dbReference type="EMBL" id="TYR31477.1"/>
    </source>
</evidence>
<dbReference type="GO" id="GO:0002949">
    <property type="term" value="P:tRNA threonylcarbamoyladenosine modification"/>
    <property type="evidence" value="ECO:0007669"/>
    <property type="project" value="InterPro"/>
</dbReference>
<gene>
    <name evidence="12" type="primary">tsaE</name>
    <name evidence="12" type="ORF">FY036_14460</name>
</gene>
<protein>
    <recommendedName>
        <fullName evidence="3">tRNA threonylcarbamoyladenosine biosynthesis protein TsaE</fullName>
    </recommendedName>
    <alternativeName>
        <fullName evidence="10">t(6)A37 threonylcarbamoyladenosine biosynthesis protein TsaE</fullName>
    </alternativeName>
</protein>
<keyword evidence="4" id="KW-0963">Cytoplasm</keyword>
<feature type="domain" description="Aminoglycoside phosphotransferase" evidence="11">
    <location>
        <begin position="170"/>
        <end position="426"/>
    </location>
</feature>
<dbReference type="Gene3D" id="3.40.50.300">
    <property type="entry name" value="P-loop containing nucleotide triphosphate hydrolases"/>
    <property type="match status" value="1"/>
</dbReference>
<dbReference type="PANTHER" id="PTHR33540:SF2">
    <property type="entry name" value="TRNA THREONYLCARBAMOYLADENOSINE BIOSYNTHESIS PROTEIN TSAE"/>
    <property type="match status" value="1"/>
</dbReference>
<dbReference type="AlphaFoldDB" id="A0A5D4GT17"/>
<dbReference type="Gene3D" id="3.30.200.20">
    <property type="entry name" value="Phosphorylase Kinase, domain 1"/>
    <property type="match status" value="1"/>
</dbReference>
<dbReference type="InterPro" id="IPR002575">
    <property type="entry name" value="Aminoglycoside_PTrfase"/>
</dbReference>
<proteinExistence type="inferred from homology"/>
<dbReference type="GO" id="GO:0046872">
    <property type="term" value="F:metal ion binding"/>
    <property type="evidence" value="ECO:0007669"/>
    <property type="project" value="UniProtKB-KW"/>
</dbReference>
<organism evidence="12 13">
    <name type="scientific">Neoaquamicrobium microcysteis</name>
    <dbReference type="NCBI Taxonomy" id="2682781"/>
    <lineage>
        <taxon>Bacteria</taxon>
        <taxon>Pseudomonadati</taxon>
        <taxon>Pseudomonadota</taxon>
        <taxon>Alphaproteobacteria</taxon>
        <taxon>Hyphomicrobiales</taxon>
        <taxon>Phyllobacteriaceae</taxon>
        <taxon>Neoaquamicrobium</taxon>
    </lineage>
</organism>
<evidence type="ECO:0000256" key="4">
    <source>
        <dbReference type="ARBA" id="ARBA00022490"/>
    </source>
</evidence>
<dbReference type="PIRSF" id="PIRSF036599">
    <property type="entry name" value="AtpPhos"/>
    <property type="match status" value="1"/>
</dbReference>
<evidence type="ECO:0000259" key="11">
    <source>
        <dbReference type="Pfam" id="PF01636"/>
    </source>
</evidence>
<evidence type="ECO:0000256" key="9">
    <source>
        <dbReference type="ARBA" id="ARBA00022842"/>
    </source>
</evidence>
<keyword evidence="9" id="KW-0460">Magnesium</keyword>
<evidence type="ECO:0000256" key="3">
    <source>
        <dbReference type="ARBA" id="ARBA00019010"/>
    </source>
</evidence>
<keyword evidence="8" id="KW-0067">ATP-binding</keyword>
<dbReference type="GO" id="GO:0016740">
    <property type="term" value="F:transferase activity"/>
    <property type="evidence" value="ECO:0007669"/>
    <property type="project" value="UniProtKB-KW"/>
</dbReference>